<keyword evidence="4 10" id="KW-0812">Transmembrane</keyword>
<evidence type="ECO:0000256" key="4">
    <source>
        <dbReference type="ARBA" id="ARBA00022692"/>
    </source>
</evidence>
<feature type="transmembrane region" description="Helical" evidence="10">
    <location>
        <begin position="40"/>
        <end position="63"/>
    </location>
</feature>
<dbReference type="GO" id="GO:0005886">
    <property type="term" value="C:plasma membrane"/>
    <property type="evidence" value="ECO:0007669"/>
    <property type="project" value="UniProtKB-SubCell"/>
</dbReference>
<name>A0A857N3F4_9HYME</name>
<dbReference type="AlphaFoldDB" id="A0A857N3F4"/>
<evidence type="ECO:0000256" key="9">
    <source>
        <dbReference type="ARBA" id="ARBA00023224"/>
    </source>
</evidence>
<dbReference type="InterPro" id="IPR004117">
    <property type="entry name" value="7tm6_olfct_rcpt"/>
</dbReference>
<keyword evidence="9 10" id="KW-0807">Transducer</keyword>
<comment type="similarity">
    <text evidence="10">Belongs to the insect chemoreceptor superfamily. Heteromeric odorant receptor channel (TC 1.A.69) family.</text>
</comment>
<reference evidence="11" key="1">
    <citation type="submission" date="2019-04" db="EMBL/GenBank/DDBJ databases">
        <authorList>
            <person name="Guo B."/>
            <person name="Lu P."/>
        </authorList>
    </citation>
    <scope>NUCLEOTIDE SEQUENCE</scope>
</reference>
<evidence type="ECO:0000256" key="2">
    <source>
        <dbReference type="ARBA" id="ARBA00022475"/>
    </source>
</evidence>
<dbReference type="PANTHER" id="PTHR21137">
    <property type="entry name" value="ODORANT RECEPTOR"/>
    <property type="match status" value="1"/>
</dbReference>
<proteinExistence type="evidence at transcript level"/>
<keyword evidence="2" id="KW-1003">Cell membrane</keyword>
<dbReference type="Pfam" id="PF02949">
    <property type="entry name" value="7tm_6"/>
    <property type="match status" value="1"/>
</dbReference>
<keyword evidence="6 10" id="KW-1133">Transmembrane helix</keyword>
<evidence type="ECO:0000313" key="11">
    <source>
        <dbReference type="EMBL" id="QHN69161.1"/>
    </source>
</evidence>
<feature type="transmembrane region" description="Helical" evidence="10">
    <location>
        <begin position="130"/>
        <end position="147"/>
    </location>
</feature>
<keyword evidence="8 10" id="KW-0675">Receptor</keyword>
<evidence type="ECO:0000256" key="5">
    <source>
        <dbReference type="ARBA" id="ARBA00022725"/>
    </source>
</evidence>
<feature type="transmembrane region" description="Helical" evidence="10">
    <location>
        <begin position="381"/>
        <end position="402"/>
    </location>
</feature>
<dbReference type="GO" id="GO:0004984">
    <property type="term" value="F:olfactory receptor activity"/>
    <property type="evidence" value="ECO:0007669"/>
    <property type="project" value="InterPro"/>
</dbReference>
<evidence type="ECO:0000256" key="3">
    <source>
        <dbReference type="ARBA" id="ARBA00022606"/>
    </source>
</evidence>
<keyword evidence="5 10" id="KW-0552">Olfaction</keyword>
<evidence type="ECO:0000256" key="7">
    <source>
        <dbReference type="ARBA" id="ARBA00023136"/>
    </source>
</evidence>
<evidence type="ECO:0000256" key="6">
    <source>
        <dbReference type="ARBA" id="ARBA00022989"/>
    </source>
</evidence>
<accession>A0A857N3F4</accession>
<keyword evidence="3 10" id="KW-0716">Sensory transduction</keyword>
<feature type="transmembrane region" description="Helical" evidence="10">
    <location>
        <begin position="69"/>
        <end position="91"/>
    </location>
</feature>
<dbReference type="PANTHER" id="PTHR21137:SF35">
    <property type="entry name" value="ODORANT RECEPTOR 19A-RELATED"/>
    <property type="match status" value="1"/>
</dbReference>
<feature type="transmembrane region" description="Helical" evidence="10">
    <location>
        <begin position="176"/>
        <end position="193"/>
    </location>
</feature>
<evidence type="ECO:0000256" key="1">
    <source>
        <dbReference type="ARBA" id="ARBA00004651"/>
    </source>
</evidence>
<dbReference type="GO" id="GO:0005549">
    <property type="term" value="F:odorant binding"/>
    <property type="evidence" value="ECO:0007669"/>
    <property type="project" value="InterPro"/>
</dbReference>
<feature type="transmembrane region" description="Helical" evidence="10">
    <location>
        <begin position="314"/>
        <end position="336"/>
    </location>
</feature>
<evidence type="ECO:0000256" key="8">
    <source>
        <dbReference type="ARBA" id="ARBA00023170"/>
    </source>
</evidence>
<evidence type="ECO:0000256" key="10">
    <source>
        <dbReference type="RuleBase" id="RU351113"/>
    </source>
</evidence>
<feature type="transmembrane region" description="Helical" evidence="10">
    <location>
        <begin position="285"/>
        <end position="308"/>
    </location>
</feature>
<organism evidence="11">
    <name type="scientific">Sirex nitobei</name>
    <dbReference type="NCBI Taxonomy" id="1602346"/>
    <lineage>
        <taxon>Eukaryota</taxon>
        <taxon>Metazoa</taxon>
        <taxon>Ecdysozoa</taxon>
        <taxon>Arthropoda</taxon>
        <taxon>Hexapoda</taxon>
        <taxon>Insecta</taxon>
        <taxon>Pterygota</taxon>
        <taxon>Neoptera</taxon>
        <taxon>Endopterygota</taxon>
        <taxon>Hymenoptera</taxon>
        <taxon>Siricoidea</taxon>
        <taxon>Siricidae</taxon>
        <taxon>Sirex</taxon>
    </lineage>
</organism>
<protein>
    <recommendedName>
        <fullName evidence="10">Odorant receptor</fullName>
    </recommendedName>
</protein>
<comment type="subcellular location">
    <subcellularLocation>
        <location evidence="1 10">Cell membrane</location>
        <topology evidence="1 10">Multi-pass membrane protein</topology>
    </subcellularLocation>
</comment>
<keyword evidence="7 10" id="KW-0472">Membrane</keyword>
<dbReference type="EMBL" id="MK749064">
    <property type="protein sequence ID" value="QHN69161.1"/>
    <property type="molecule type" value="mRNA"/>
</dbReference>
<sequence length="412" mass="48393">MTHRMNFYNTNNLNVLFNLISCNNFPLTNDDSLDTIGRRIFSIFSFVTQFLYFLASGVVLFLIPLELLMRTNIINTLSNVQIFILAFYTYYRQSGFKELIGKINEALIDDKILEDLVIKSTKPIEKVMKMYITFGFTAIMYWVLIAYREVFKKNEFEYIDYGIPAYFAKEPFSTTTFIYGNTIVVFGVFFVISKKYSIYVYMIHAINLVTAEYKYLKTDLVNILSDAVEKEDYGNEINDVKNRPDDFNEKNIPTRNERLIQDRLKKWIQYHHHLLEIRDLLKAQLTLGVSMLYVNNIVRFCCMGYLVITMPLSLYEIFVVLLFNTTSLIEIFVICYSIQKLLDASIDITTEAFHGDWYTHRVPIQRTFNLIMFADHMKCELFAFELVSLTLPTFVTILQQAYTACLFFMNMN</sequence>
<dbReference type="GO" id="GO:0007165">
    <property type="term" value="P:signal transduction"/>
    <property type="evidence" value="ECO:0007669"/>
    <property type="project" value="UniProtKB-KW"/>
</dbReference>